<dbReference type="InterPro" id="IPR050789">
    <property type="entry name" value="Diverse_Enzym_Activities"/>
</dbReference>
<dbReference type="PROSITE" id="PS51318">
    <property type="entry name" value="TAT"/>
    <property type="match status" value="1"/>
</dbReference>
<protein>
    <submittedName>
        <fullName evidence="2">Class C beta-lactamase-related serine hydrolase</fullName>
    </submittedName>
</protein>
<evidence type="ECO:0000259" key="1">
    <source>
        <dbReference type="Pfam" id="PF00144"/>
    </source>
</evidence>
<name>A0A4R5DQI8_9BACT</name>
<dbReference type="InterPro" id="IPR006311">
    <property type="entry name" value="TAT_signal"/>
</dbReference>
<dbReference type="OrthoDB" id="9773047at2"/>
<dbReference type="Gene3D" id="3.40.710.10">
    <property type="entry name" value="DD-peptidase/beta-lactamase superfamily"/>
    <property type="match status" value="1"/>
</dbReference>
<feature type="domain" description="Beta-lactamase-related" evidence="1">
    <location>
        <begin position="70"/>
        <end position="337"/>
    </location>
</feature>
<dbReference type="Pfam" id="PF00144">
    <property type="entry name" value="Beta-lactamase"/>
    <property type="match status" value="1"/>
</dbReference>
<reference evidence="2 3" key="1">
    <citation type="submission" date="2019-03" db="EMBL/GenBank/DDBJ databases">
        <title>Dyadobacter AR-3-6 sp. nov., isolated from arctic soil.</title>
        <authorList>
            <person name="Chaudhary D.K."/>
        </authorList>
    </citation>
    <scope>NUCLEOTIDE SEQUENCE [LARGE SCALE GENOMIC DNA]</scope>
    <source>
        <strain evidence="2 3">AR-3-6</strain>
    </source>
</reference>
<gene>
    <name evidence="2" type="ORF">E0F88_10465</name>
</gene>
<dbReference type="EMBL" id="SMFL01000003">
    <property type="protein sequence ID" value="TDE16646.1"/>
    <property type="molecule type" value="Genomic_DNA"/>
</dbReference>
<keyword evidence="2" id="KW-0378">Hydrolase</keyword>
<dbReference type="InterPro" id="IPR012338">
    <property type="entry name" value="Beta-lactam/transpept-like"/>
</dbReference>
<comment type="caution">
    <text evidence="2">The sequence shown here is derived from an EMBL/GenBank/DDBJ whole genome shotgun (WGS) entry which is preliminary data.</text>
</comment>
<organism evidence="2 3">
    <name type="scientific">Dyadobacter psychrotolerans</name>
    <dbReference type="NCBI Taxonomy" id="2541721"/>
    <lineage>
        <taxon>Bacteria</taxon>
        <taxon>Pseudomonadati</taxon>
        <taxon>Bacteroidota</taxon>
        <taxon>Cytophagia</taxon>
        <taxon>Cytophagales</taxon>
        <taxon>Spirosomataceae</taxon>
        <taxon>Dyadobacter</taxon>
    </lineage>
</organism>
<dbReference type="InterPro" id="IPR001466">
    <property type="entry name" value="Beta-lactam-related"/>
</dbReference>
<dbReference type="RefSeq" id="WP_131958178.1">
    <property type="nucleotide sequence ID" value="NZ_SMFL01000003.1"/>
</dbReference>
<dbReference type="Proteomes" id="UP000294850">
    <property type="component" value="Unassembled WGS sequence"/>
</dbReference>
<dbReference type="SUPFAM" id="SSF56601">
    <property type="entry name" value="beta-lactamase/transpeptidase-like"/>
    <property type="match status" value="1"/>
</dbReference>
<dbReference type="PANTHER" id="PTHR43283:SF7">
    <property type="entry name" value="BETA-LACTAMASE-RELATED DOMAIN-CONTAINING PROTEIN"/>
    <property type="match status" value="1"/>
</dbReference>
<keyword evidence="3" id="KW-1185">Reference proteome</keyword>
<evidence type="ECO:0000313" key="2">
    <source>
        <dbReference type="EMBL" id="TDE16646.1"/>
    </source>
</evidence>
<proteinExistence type="predicted"/>
<sequence>MTVNRREFLQKAGLGALQLGLAGYFSGPLLAEAFKTSQLPRSLPELQGVTSSGILDFVNSVEAKKLNLHSLMVLRHGKVLAEGWWAPYAPNLKHTLYSLSKSFTSSAIGFAVDAGKLTVNDKIISFFPKDIPAEISENLAKMRVRDLLTMSTGHDKDSTPALRESGKSNWVKSFLAQPVVHEPGTFFVYNSGATYILSAIIQKVIGQTVLEYLTPRLFKPLGIEGADWEVDPNGINTGGWGLRVKTEDIAKFGQLYLQKGMWNGKRILSEAWIQEATTSHIQSKGGSGKKEDNDWQQGYGYQFWRCRHGAYRGDGAYGQYCIVMPKQHMVIAITSETGNMGAILNEVWNHILPAVKSNELTANVSEQQQLKQKLTSLGLPLANGKSSSEQISKVSGKKFGITENSLKVSQVSLSFKADSCVFSLTDDKGTHQITAGLNKWIEGFTDLSTIPLKLVLTPVPGETKTKIAANGTWINDKTFEMTWRFIETAHYETVTCEFEEENIKVAFRRSLAILGNTKDSRPVLTGKVAV</sequence>
<accession>A0A4R5DQI8</accession>
<dbReference type="AlphaFoldDB" id="A0A4R5DQI8"/>
<dbReference type="PANTHER" id="PTHR43283">
    <property type="entry name" value="BETA-LACTAMASE-RELATED"/>
    <property type="match status" value="1"/>
</dbReference>
<dbReference type="GO" id="GO:0016787">
    <property type="term" value="F:hydrolase activity"/>
    <property type="evidence" value="ECO:0007669"/>
    <property type="project" value="UniProtKB-KW"/>
</dbReference>
<evidence type="ECO:0000313" key="3">
    <source>
        <dbReference type="Proteomes" id="UP000294850"/>
    </source>
</evidence>